<keyword evidence="10" id="KW-1185">Reference proteome</keyword>
<feature type="transmembrane region" description="Helical" evidence="8">
    <location>
        <begin position="316"/>
        <end position="338"/>
    </location>
</feature>
<evidence type="ECO:0000256" key="2">
    <source>
        <dbReference type="ARBA" id="ARBA00010892"/>
    </source>
</evidence>
<keyword evidence="7 8" id="KW-0472">Membrane</keyword>
<feature type="transmembrane region" description="Helical" evidence="8">
    <location>
        <begin position="75"/>
        <end position="98"/>
    </location>
</feature>
<comment type="subcellular location">
    <subcellularLocation>
        <location evidence="8">Cell membrane</location>
        <topology evidence="8">Multi-pass membrane protein</topology>
    </subcellularLocation>
    <subcellularLocation>
        <location evidence="1">Endomembrane system</location>
        <topology evidence="1">Multi-pass membrane protein</topology>
    </subcellularLocation>
</comment>
<dbReference type="GO" id="GO:0012505">
    <property type="term" value="C:endomembrane system"/>
    <property type="evidence" value="ECO:0007669"/>
    <property type="project" value="UniProtKB-SubCell"/>
</dbReference>
<dbReference type="PANTHER" id="PTHR31611:SF0">
    <property type="entry name" value="HIGH-AFFINITY NICKEL TRANSPORT PROTEIN NIC1"/>
    <property type="match status" value="1"/>
</dbReference>
<comment type="similarity">
    <text evidence="2 8">Belongs to the NiCoT transporter (TC 2.A.52) family.</text>
</comment>
<dbReference type="InterPro" id="IPR011541">
    <property type="entry name" value="Ni/Co_transpt_high_affinity"/>
</dbReference>
<accession>A0AAV2YER5</accession>
<protein>
    <recommendedName>
        <fullName evidence="8">Nickel/cobalt efflux system</fullName>
    </recommendedName>
</protein>
<dbReference type="AlphaFoldDB" id="A0AAV2YER5"/>
<comment type="caution">
    <text evidence="9">The sequence shown here is derived from an EMBL/GenBank/DDBJ whole genome shotgun (WGS) entry which is preliminary data.</text>
</comment>
<organism evidence="9 10">
    <name type="scientific">Lagenidium giganteum</name>
    <dbReference type="NCBI Taxonomy" id="4803"/>
    <lineage>
        <taxon>Eukaryota</taxon>
        <taxon>Sar</taxon>
        <taxon>Stramenopiles</taxon>
        <taxon>Oomycota</taxon>
        <taxon>Peronosporomycetes</taxon>
        <taxon>Pythiales</taxon>
        <taxon>Pythiaceae</taxon>
    </lineage>
</organism>
<dbReference type="GO" id="GO:0005886">
    <property type="term" value="C:plasma membrane"/>
    <property type="evidence" value="ECO:0007669"/>
    <property type="project" value="UniProtKB-SubCell"/>
</dbReference>
<evidence type="ECO:0000256" key="3">
    <source>
        <dbReference type="ARBA" id="ARBA00022448"/>
    </source>
</evidence>
<dbReference type="PANTHER" id="PTHR31611">
    <property type="entry name" value="HIGH-AFFINITY NICKEL TRANSPORT PROTEIN NIC1"/>
    <property type="match status" value="1"/>
</dbReference>
<proteinExistence type="inferred from homology"/>
<feature type="transmembrane region" description="Helical" evidence="8">
    <location>
        <begin position="196"/>
        <end position="219"/>
    </location>
</feature>
<dbReference type="EMBL" id="DAKRPA010000299">
    <property type="protein sequence ID" value="DAZ93682.1"/>
    <property type="molecule type" value="Genomic_DNA"/>
</dbReference>
<evidence type="ECO:0000256" key="4">
    <source>
        <dbReference type="ARBA" id="ARBA00022596"/>
    </source>
</evidence>
<gene>
    <name evidence="9" type="ORF">N0F65_008190</name>
</gene>
<feature type="transmembrane region" description="Helical" evidence="8">
    <location>
        <begin position="231"/>
        <end position="258"/>
    </location>
</feature>
<evidence type="ECO:0000313" key="10">
    <source>
        <dbReference type="Proteomes" id="UP001146120"/>
    </source>
</evidence>
<name>A0AAV2YER5_9STRA</name>
<reference evidence="9" key="1">
    <citation type="submission" date="2022-11" db="EMBL/GenBank/DDBJ databases">
        <authorList>
            <person name="Morgan W.R."/>
            <person name="Tartar A."/>
        </authorList>
    </citation>
    <scope>NUCLEOTIDE SEQUENCE</scope>
    <source>
        <strain evidence="9">ARSEF 373</strain>
    </source>
</reference>
<dbReference type="Proteomes" id="UP001146120">
    <property type="component" value="Unassembled WGS sequence"/>
</dbReference>
<evidence type="ECO:0000256" key="1">
    <source>
        <dbReference type="ARBA" id="ARBA00004127"/>
    </source>
</evidence>
<reference evidence="9" key="2">
    <citation type="journal article" date="2023" name="Microbiol Resour">
        <title>Decontamination and Annotation of the Draft Genome Sequence of the Oomycete Lagenidium giganteum ARSEF 373.</title>
        <authorList>
            <person name="Morgan W.R."/>
            <person name="Tartar A."/>
        </authorList>
    </citation>
    <scope>NUCLEOTIDE SEQUENCE</scope>
    <source>
        <strain evidence="9">ARSEF 373</strain>
    </source>
</reference>
<feature type="transmembrane region" description="Helical" evidence="8">
    <location>
        <begin position="270"/>
        <end position="296"/>
    </location>
</feature>
<dbReference type="Pfam" id="PF03824">
    <property type="entry name" value="NicO"/>
    <property type="match status" value="1"/>
</dbReference>
<keyword evidence="5 8" id="KW-0812">Transmembrane</keyword>
<evidence type="ECO:0000256" key="8">
    <source>
        <dbReference type="RuleBase" id="RU362101"/>
    </source>
</evidence>
<dbReference type="InterPro" id="IPR004688">
    <property type="entry name" value="Ni/Co_transpt"/>
</dbReference>
<evidence type="ECO:0000313" key="9">
    <source>
        <dbReference type="EMBL" id="DAZ93682.1"/>
    </source>
</evidence>
<feature type="transmembrane region" description="Helical" evidence="8">
    <location>
        <begin position="110"/>
        <end position="132"/>
    </location>
</feature>
<evidence type="ECO:0000256" key="5">
    <source>
        <dbReference type="ARBA" id="ARBA00022692"/>
    </source>
</evidence>
<keyword evidence="4" id="KW-0533">Nickel</keyword>
<keyword evidence="3 8" id="KW-0813">Transport</keyword>
<evidence type="ECO:0000256" key="7">
    <source>
        <dbReference type="ARBA" id="ARBA00023136"/>
    </source>
</evidence>
<dbReference type="GO" id="GO:0015099">
    <property type="term" value="F:nickel cation transmembrane transporter activity"/>
    <property type="evidence" value="ECO:0007669"/>
    <property type="project" value="UniProtKB-UniRule"/>
</dbReference>
<keyword evidence="6 8" id="KW-1133">Transmembrane helix</keyword>
<sequence>MMRRRPMRLIAALVLVNIVLWCAVLVVAKSHPVLMSPAVLAYTLGLRHAVDADHIAAIDNVTRKFMNEGRKPLTIGLFFSLGHSTVVILLTVGLVFSSKFISDHLDSSKEIGSIIGTTVSAFFLVLIGLINLRVLKQSYEDWKAIRRGEALPSQEETERLAREGEAMTSSPQTPKGFAAICCPCAFKVIDAPWKMYPLGLLFGLGFDTASEIALLGISVMTSKQEDLPTSVVLLLPLLFTAGMTLIDTLDGIFMLWAYGWAFINPAKKTLYNMFLTGTSAFVAFFVGGIEACGILVEHFHIQGKFWAGIHDLSEDFEALGFVIIGIFVVAFLISYLMYRCSPVANAGNSHEVQPLMQPLIARGQSAQETAVPA</sequence>
<evidence type="ECO:0000256" key="6">
    <source>
        <dbReference type="ARBA" id="ARBA00022989"/>
    </source>
</evidence>